<organism evidence="1 2">
    <name type="scientific">Coniosporium uncinatum</name>
    <dbReference type="NCBI Taxonomy" id="93489"/>
    <lineage>
        <taxon>Eukaryota</taxon>
        <taxon>Fungi</taxon>
        <taxon>Dikarya</taxon>
        <taxon>Ascomycota</taxon>
        <taxon>Pezizomycotina</taxon>
        <taxon>Dothideomycetes</taxon>
        <taxon>Dothideomycetes incertae sedis</taxon>
        <taxon>Coniosporium</taxon>
    </lineage>
</organism>
<evidence type="ECO:0000313" key="2">
    <source>
        <dbReference type="Proteomes" id="UP001186974"/>
    </source>
</evidence>
<comment type="caution">
    <text evidence="1">The sequence shown here is derived from an EMBL/GenBank/DDBJ whole genome shotgun (WGS) entry which is preliminary data.</text>
</comment>
<sequence>MGPFRTSKHSRQIPAVAWLPHCGPPSCNPATPSGLGCDPCVRAGIPLVWERKGKTLRGIVVRFCGVSNKMKYSDSLHDQTSAQAAGINIGDPADGPAGPLTVHGWIPTPPMFVGHRTPAIALDEHLKGMGLGFAPWGEQKAVVLQMYQGQGGGVGQEGFGQQRGSGGQGIFGGEGAFDGHGAFGGQTGFDGQGAFGGQGGFAGQGGFGNPGAYGGQGAFGQQPAPVPHGGFDAGAFGEQAAANMPLPEGFGQQRAGFGGNANVHGFGVGGPPQQGQQFQANPLINSQVPQPVANNFRGQGRPVGRGHRGGPTPALLNWLRHR</sequence>
<accession>A0ACC3DZP8</accession>
<name>A0ACC3DZP8_9PEZI</name>
<proteinExistence type="predicted"/>
<evidence type="ECO:0000313" key="1">
    <source>
        <dbReference type="EMBL" id="KAK3082291.1"/>
    </source>
</evidence>
<dbReference type="EMBL" id="JAWDJW010000002">
    <property type="protein sequence ID" value="KAK3082291.1"/>
    <property type="molecule type" value="Genomic_DNA"/>
</dbReference>
<gene>
    <name evidence="1" type="ORF">LTS18_007847</name>
</gene>
<reference evidence="1" key="1">
    <citation type="submission" date="2024-09" db="EMBL/GenBank/DDBJ databases">
        <title>Black Yeasts Isolated from many extreme environments.</title>
        <authorList>
            <person name="Coleine C."/>
            <person name="Stajich J.E."/>
            <person name="Selbmann L."/>
        </authorList>
    </citation>
    <scope>NUCLEOTIDE SEQUENCE</scope>
    <source>
        <strain evidence="1">CCFEE 5737</strain>
    </source>
</reference>
<dbReference type="Proteomes" id="UP001186974">
    <property type="component" value="Unassembled WGS sequence"/>
</dbReference>
<keyword evidence="2" id="KW-1185">Reference proteome</keyword>
<protein>
    <submittedName>
        <fullName evidence="1">Uncharacterized protein</fullName>
    </submittedName>
</protein>